<comment type="caution">
    <text evidence="5">The sequence shown here is derived from an EMBL/GenBank/DDBJ whole genome shotgun (WGS) entry which is preliminary data.</text>
</comment>
<dbReference type="PROSITE" id="PS51898">
    <property type="entry name" value="TYR_RECOMBINASE"/>
    <property type="match status" value="1"/>
</dbReference>
<dbReference type="EMBL" id="RFLY01000022">
    <property type="protein sequence ID" value="RMH87928.1"/>
    <property type="molecule type" value="Genomic_DNA"/>
</dbReference>
<evidence type="ECO:0000256" key="2">
    <source>
        <dbReference type="ARBA" id="ARBA00023172"/>
    </source>
</evidence>
<reference evidence="5 6" key="1">
    <citation type="submission" date="2018-10" db="EMBL/GenBank/DDBJ databases">
        <title>Proposal of Lysobacter pythonis sp. nov. isolated from royal pythons (Python regius).</title>
        <authorList>
            <person name="Hans-Juergen B."/>
            <person name="Huptas C."/>
            <person name="Sandra B."/>
            <person name="Igor L."/>
            <person name="Joachim S."/>
            <person name="Siegfried S."/>
            <person name="Mareike W."/>
            <person name="Peter K."/>
        </authorList>
    </citation>
    <scope>NUCLEOTIDE SEQUENCE [LARGE SCALE GENOMIC DNA]</scope>
    <source>
        <strain evidence="5 6">4284/11</strain>
    </source>
</reference>
<dbReference type="InterPro" id="IPR013762">
    <property type="entry name" value="Integrase-like_cat_sf"/>
</dbReference>
<dbReference type="InterPro" id="IPR011010">
    <property type="entry name" value="DNA_brk_join_enz"/>
</dbReference>
<dbReference type="SUPFAM" id="SSF56349">
    <property type="entry name" value="DNA breaking-rejoining enzymes"/>
    <property type="match status" value="1"/>
</dbReference>
<dbReference type="Proteomes" id="UP000275012">
    <property type="component" value="Unassembled WGS sequence"/>
</dbReference>
<accession>A0A3M2HG37</accession>
<feature type="domain" description="Tyr recombinase" evidence="4">
    <location>
        <begin position="19"/>
        <end position="225"/>
    </location>
</feature>
<organism evidence="5 6">
    <name type="scientific">Solilutibacter pythonis</name>
    <dbReference type="NCBI Taxonomy" id="2483112"/>
    <lineage>
        <taxon>Bacteria</taxon>
        <taxon>Pseudomonadati</taxon>
        <taxon>Pseudomonadota</taxon>
        <taxon>Gammaproteobacteria</taxon>
        <taxon>Lysobacterales</taxon>
        <taxon>Lysobacteraceae</taxon>
        <taxon>Solilutibacter</taxon>
    </lineage>
</organism>
<evidence type="ECO:0000256" key="3">
    <source>
        <dbReference type="SAM" id="MobiDB-lite"/>
    </source>
</evidence>
<keyword evidence="1" id="KW-0229">DNA integration</keyword>
<dbReference type="InterPro" id="IPR002104">
    <property type="entry name" value="Integrase_catalytic"/>
</dbReference>
<keyword evidence="2" id="KW-0233">DNA recombination</keyword>
<feature type="region of interest" description="Disordered" evidence="3">
    <location>
        <begin position="1"/>
        <end position="21"/>
    </location>
</feature>
<dbReference type="GO" id="GO:0003677">
    <property type="term" value="F:DNA binding"/>
    <property type="evidence" value="ECO:0007669"/>
    <property type="project" value="InterPro"/>
</dbReference>
<sequence>MLSEHPMRTVKQAKGADDSRVRYLTASEEKRLRKALVERERTRRASRERHNAWHAQRGAESHRQWPRDSYTDHLMPMTLLALNTGMRRGELLGLEWASVNLPGKLLTITASNAKSRKARHLPLNTKALDVLTRWKVQAGKGTRLVFPSPKTGGRMDNINSSWEELCASAELADFRFHDLRHSFALRLVMTGVDLNTVRELLGRSDIRMALCYAHLAPDKLAEAVAELG</sequence>
<proteinExistence type="predicted"/>
<dbReference type="CDD" id="cd00796">
    <property type="entry name" value="INT_Rci_Hp1_C"/>
    <property type="match status" value="1"/>
</dbReference>
<evidence type="ECO:0000259" key="4">
    <source>
        <dbReference type="PROSITE" id="PS51898"/>
    </source>
</evidence>
<dbReference type="GO" id="GO:0015074">
    <property type="term" value="P:DNA integration"/>
    <property type="evidence" value="ECO:0007669"/>
    <property type="project" value="UniProtKB-KW"/>
</dbReference>
<evidence type="ECO:0000313" key="5">
    <source>
        <dbReference type="EMBL" id="RMH87928.1"/>
    </source>
</evidence>
<dbReference type="Gene3D" id="1.10.443.10">
    <property type="entry name" value="Intergrase catalytic core"/>
    <property type="match status" value="1"/>
</dbReference>
<dbReference type="PANTHER" id="PTHR30349:SF64">
    <property type="entry name" value="PROPHAGE INTEGRASE INTD-RELATED"/>
    <property type="match status" value="1"/>
</dbReference>
<name>A0A3M2HG37_9GAMM</name>
<dbReference type="AlphaFoldDB" id="A0A3M2HG37"/>
<feature type="region of interest" description="Disordered" evidence="3">
    <location>
        <begin position="39"/>
        <end position="60"/>
    </location>
</feature>
<dbReference type="GO" id="GO:0006310">
    <property type="term" value="P:DNA recombination"/>
    <property type="evidence" value="ECO:0007669"/>
    <property type="project" value="UniProtKB-KW"/>
</dbReference>
<gene>
    <name evidence="5" type="ORF">EBB59_12375</name>
</gene>
<dbReference type="InterPro" id="IPR050090">
    <property type="entry name" value="Tyrosine_recombinase_XerCD"/>
</dbReference>
<keyword evidence="6" id="KW-1185">Reference proteome</keyword>
<evidence type="ECO:0000256" key="1">
    <source>
        <dbReference type="ARBA" id="ARBA00022908"/>
    </source>
</evidence>
<protein>
    <submittedName>
        <fullName evidence="5">Site-specific integrase</fullName>
    </submittedName>
</protein>
<evidence type="ECO:0000313" key="6">
    <source>
        <dbReference type="Proteomes" id="UP000275012"/>
    </source>
</evidence>
<dbReference type="PANTHER" id="PTHR30349">
    <property type="entry name" value="PHAGE INTEGRASE-RELATED"/>
    <property type="match status" value="1"/>
</dbReference>
<dbReference type="Pfam" id="PF00589">
    <property type="entry name" value="Phage_integrase"/>
    <property type="match status" value="1"/>
</dbReference>